<dbReference type="EMBL" id="OOIN01000034">
    <property type="protein sequence ID" value="SPO30615.1"/>
    <property type="molecule type" value="Genomic_DNA"/>
</dbReference>
<keyword evidence="3" id="KW-1185">Reference proteome</keyword>
<protein>
    <submittedName>
        <fullName evidence="2">Uncharacterized protein</fullName>
    </submittedName>
</protein>
<dbReference type="Proteomes" id="UP000324022">
    <property type="component" value="Unassembled WGS sequence"/>
</dbReference>
<dbReference type="OrthoDB" id="2551086at2759"/>
<feature type="region of interest" description="Disordered" evidence="1">
    <location>
        <begin position="384"/>
        <end position="415"/>
    </location>
</feature>
<evidence type="ECO:0000313" key="3">
    <source>
        <dbReference type="Proteomes" id="UP000324022"/>
    </source>
</evidence>
<feature type="region of interest" description="Disordered" evidence="1">
    <location>
        <begin position="524"/>
        <end position="552"/>
    </location>
</feature>
<feature type="compositionally biased region" description="Low complexity" evidence="1">
    <location>
        <begin position="678"/>
        <end position="692"/>
    </location>
</feature>
<feature type="region of interest" description="Disordered" evidence="1">
    <location>
        <begin position="105"/>
        <end position="158"/>
    </location>
</feature>
<feature type="region of interest" description="Disordered" evidence="1">
    <location>
        <begin position="431"/>
        <end position="453"/>
    </location>
</feature>
<feature type="region of interest" description="Disordered" evidence="1">
    <location>
        <begin position="569"/>
        <end position="608"/>
    </location>
</feature>
<name>A0A5C3EKK6_9BASI</name>
<reference evidence="2 3" key="1">
    <citation type="submission" date="2018-03" db="EMBL/GenBank/DDBJ databases">
        <authorList>
            <person name="Guldener U."/>
        </authorList>
    </citation>
    <scope>NUCLEOTIDE SEQUENCE [LARGE SCALE GENOMIC DNA]</scope>
    <source>
        <strain evidence="2 3">NBRC100155</strain>
    </source>
</reference>
<proteinExistence type="predicted"/>
<organism evidence="2 3">
    <name type="scientific">Ustilago trichophora</name>
    <dbReference type="NCBI Taxonomy" id="86804"/>
    <lineage>
        <taxon>Eukaryota</taxon>
        <taxon>Fungi</taxon>
        <taxon>Dikarya</taxon>
        <taxon>Basidiomycota</taxon>
        <taxon>Ustilaginomycotina</taxon>
        <taxon>Ustilaginomycetes</taxon>
        <taxon>Ustilaginales</taxon>
        <taxon>Ustilaginaceae</taxon>
        <taxon>Ustilago</taxon>
    </lineage>
</organism>
<feature type="region of interest" description="Disordered" evidence="1">
    <location>
        <begin position="647"/>
        <end position="692"/>
    </location>
</feature>
<feature type="compositionally biased region" description="Basic and acidic residues" evidence="1">
    <location>
        <begin position="384"/>
        <end position="393"/>
    </location>
</feature>
<accession>A0A5C3EKK6</accession>
<feature type="compositionally biased region" description="Polar residues" evidence="1">
    <location>
        <begin position="540"/>
        <end position="552"/>
    </location>
</feature>
<feature type="compositionally biased region" description="Low complexity" evidence="1">
    <location>
        <begin position="137"/>
        <end position="150"/>
    </location>
</feature>
<sequence length="692" mass="74970">MATIGSLLEIQQSSQSGYTLQLHGDLPTSQHIGSATLPTAQSHTKEIGSPQLVRDQEPCRYSTSLSSDSSNSTESLVSALSTFPATPVGTPLGLRHDFLRTPKKSDFIRMQKPASDHGSTTDSEATYVPDSPLLPVSRDPTSTSSSARSSCEYHTSESDDFHVDPLLTAPDVAHTSICDLSIHPTAQASIKSDNPGHHDGINSEDDIAGDPDAFASILSWFDFQTLRPPSEGVHIPRGASHDHVRFLICELEMGLSRFRSAAQKLTEELEAPLEGRGSKLDQLLLASVRRATTHALEAMAMASWYRQTKLVEIGMSPSKAENSTLHGGPDLCAKVLGAVTCRDDTFAYSTETTSNIKICDQNFSAATFELTNLNTEKTCRRNGFESATRDRSAMDSVTTSSNSIRPHTADPSQTGASLSIEDIARARSSTPLHFNRPRSPFGLSQRHRQAHRVDNATRSGRMGCDSKARLRSISNAGRRHATEIQTKSICRIPSLHDDKVRDLLPATPEIASLRLNDCLFQFPSAGPSPPVSPTPTLSGQQTETVRQPKQSLKSLRNLKISLRSAQKNLALTPPGSPDTPAAQQQPAPHPHFLPSQTPNLAKRNASEPLTGSQAIVLATKRPLSLAYPSSKSKSSSLPLTRLTGLVKPLTQLRRNPNSEVQPDDKTTKEDGESTQQGSKKLSLRSLLRVFSG</sequence>
<feature type="compositionally biased region" description="Polar residues" evidence="1">
    <location>
        <begin position="395"/>
        <end position="415"/>
    </location>
</feature>
<gene>
    <name evidence="2" type="ORF">UTRI_05232</name>
</gene>
<feature type="compositionally biased region" description="Basic and acidic residues" evidence="1">
    <location>
        <begin position="662"/>
        <end position="671"/>
    </location>
</feature>
<evidence type="ECO:0000313" key="2">
    <source>
        <dbReference type="EMBL" id="SPO30615.1"/>
    </source>
</evidence>
<evidence type="ECO:0000256" key="1">
    <source>
        <dbReference type="SAM" id="MobiDB-lite"/>
    </source>
</evidence>
<dbReference type="AlphaFoldDB" id="A0A5C3EKK6"/>